<evidence type="ECO:0000313" key="3">
    <source>
        <dbReference type="EMBL" id="MEQ3553391.1"/>
    </source>
</evidence>
<organism evidence="3 4">
    <name type="scientific">Pseudonocardia nematodicida</name>
    <dbReference type="NCBI Taxonomy" id="1206997"/>
    <lineage>
        <taxon>Bacteria</taxon>
        <taxon>Bacillati</taxon>
        <taxon>Actinomycetota</taxon>
        <taxon>Actinomycetes</taxon>
        <taxon>Pseudonocardiales</taxon>
        <taxon>Pseudonocardiaceae</taxon>
        <taxon>Pseudonocardia</taxon>
    </lineage>
</organism>
<keyword evidence="4" id="KW-1185">Reference proteome</keyword>
<name>A0ABV1KG05_9PSEU</name>
<feature type="transmembrane region" description="Helical" evidence="2">
    <location>
        <begin position="27"/>
        <end position="50"/>
    </location>
</feature>
<keyword evidence="2" id="KW-1133">Transmembrane helix</keyword>
<comment type="caution">
    <text evidence="3">The sequence shown here is derived from an EMBL/GenBank/DDBJ whole genome shotgun (WGS) entry which is preliminary data.</text>
</comment>
<dbReference type="Proteomes" id="UP001494902">
    <property type="component" value="Unassembled WGS sequence"/>
</dbReference>
<protein>
    <submittedName>
        <fullName evidence="3">Uncharacterized protein</fullName>
    </submittedName>
</protein>
<gene>
    <name evidence="3" type="ORF">WIS52_23215</name>
</gene>
<reference evidence="3 4" key="1">
    <citation type="submission" date="2024-03" db="EMBL/GenBank/DDBJ databases">
        <title>Draft genome sequence of Pseudonocardia nematodicida JCM 31783.</title>
        <authorList>
            <person name="Butdee W."/>
            <person name="Duangmal K."/>
        </authorList>
    </citation>
    <scope>NUCLEOTIDE SEQUENCE [LARGE SCALE GENOMIC DNA]</scope>
    <source>
        <strain evidence="3 4">JCM 31783</strain>
    </source>
</reference>
<feature type="region of interest" description="Disordered" evidence="1">
    <location>
        <begin position="71"/>
        <end position="118"/>
    </location>
</feature>
<accession>A0ABV1KG05</accession>
<proteinExistence type="predicted"/>
<dbReference type="RefSeq" id="WP_349300460.1">
    <property type="nucleotide sequence ID" value="NZ_JBEDNQ010000010.1"/>
</dbReference>
<feature type="region of interest" description="Disordered" evidence="1">
    <location>
        <begin position="1"/>
        <end position="24"/>
    </location>
</feature>
<evidence type="ECO:0000313" key="4">
    <source>
        <dbReference type="Proteomes" id="UP001494902"/>
    </source>
</evidence>
<keyword evidence="2" id="KW-0812">Transmembrane</keyword>
<evidence type="ECO:0000256" key="1">
    <source>
        <dbReference type="SAM" id="MobiDB-lite"/>
    </source>
</evidence>
<dbReference type="EMBL" id="JBEDNQ010000010">
    <property type="protein sequence ID" value="MEQ3553391.1"/>
    <property type="molecule type" value="Genomic_DNA"/>
</dbReference>
<evidence type="ECO:0000256" key="2">
    <source>
        <dbReference type="SAM" id="Phobius"/>
    </source>
</evidence>
<keyword evidence="2" id="KW-0472">Membrane</keyword>
<sequence>MSAPHQHTVIWSKPAPRRHARPAPTRAGLRAIAGTAVLVVLLGSTAQLGYEAGRRDAVASTPVAATALVQRPGGAAGGDDGTVGAHGLKPCPYGTEIPADPGEPTRNAATGEICGWDG</sequence>